<name>A0AAV8ZD81_9CUCU</name>
<accession>A0AAV8ZD81</accession>
<protein>
    <recommendedName>
        <fullName evidence="3">CCHC-type domain-containing protein</fullName>
    </recommendedName>
</protein>
<gene>
    <name evidence="1" type="ORF">NQ318_018135</name>
</gene>
<evidence type="ECO:0000313" key="1">
    <source>
        <dbReference type="EMBL" id="KAJ8962176.1"/>
    </source>
</evidence>
<dbReference type="SUPFAM" id="SSF57756">
    <property type="entry name" value="Retrovirus zinc finger-like domains"/>
    <property type="match status" value="1"/>
</dbReference>
<dbReference type="GO" id="GO:0008270">
    <property type="term" value="F:zinc ion binding"/>
    <property type="evidence" value="ECO:0007669"/>
    <property type="project" value="InterPro"/>
</dbReference>
<dbReference type="AlphaFoldDB" id="A0AAV8ZD81"/>
<organism evidence="1 2">
    <name type="scientific">Aromia moschata</name>
    <dbReference type="NCBI Taxonomy" id="1265417"/>
    <lineage>
        <taxon>Eukaryota</taxon>
        <taxon>Metazoa</taxon>
        <taxon>Ecdysozoa</taxon>
        <taxon>Arthropoda</taxon>
        <taxon>Hexapoda</taxon>
        <taxon>Insecta</taxon>
        <taxon>Pterygota</taxon>
        <taxon>Neoptera</taxon>
        <taxon>Endopterygota</taxon>
        <taxon>Coleoptera</taxon>
        <taxon>Polyphaga</taxon>
        <taxon>Cucujiformia</taxon>
        <taxon>Chrysomeloidea</taxon>
        <taxon>Cerambycidae</taxon>
        <taxon>Cerambycinae</taxon>
        <taxon>Callichromatini</taxon>
        <taxon>Aromia</taxon>
    </lineage>
</organism>
<evidence type="ECO:0000313" key="2">
    <source>
        <dbReference type="Proteomes" id="UP001162162"/>
    </source>
</evidence>
<sequence length="89" mass="10043">MINRYMAILECDPATHTRILEKGSLCISWTPNCSVYDYVRIYRCFKCAKYNHKAADCENNLCVKCGDEAKAMEGHLIINGKSSGTMDTL</sequence>
<evidence type="ECO:0008006" key="3">
    <source>
        <dbReference type="Google" id="ProtNLM"/>
    </source>
</evidence>
<keyword evidence="2" id="KW-1185">Reference proteome</keyword>
<dbReference type="InterPro" id="IPR036875">
    <property type="entry name" value="Znf_CCHC_sf"/>
</dbReference>
<proteinExistence type="predicted"/>
<comment type="caution">
    <text evidence="1">The sequence shown here is derived from an EMBL/GenBank/DDBJ whole genome shotgun (WGS) entry which is preliminary data.</text>
</comment>
<dbReference type="Gene3D" id="4.10.60.10">
    <property type="entry name" value="Zinc finger, CCHC-type"/>
    <property type="match status" value="1"/>
</dbReference>
<dbReference type="EMBL" id="JAPWTK010000003">
    <property type="protein sequence ID" value="KAJ8962176.1"/>
    <property type="molecule type" value="Genomic_DNA"/>
</dbReference>
<dbReference type="GO" id="GO:0003676">
    <property type="term" value="F:nucleic acid binding"/>
    <property type="evidence" value="ECO:0007669"/>
    <property type="project" value="InterPro"/>
</dbReference>
<reference evidence="1" key="1">
    <citation type="journal article" date="2023" name="Insect Mol. Biol.">
        <title>Genome sequencing provides insights into the evolution of gene families encoding plant cell wall-degrading enzymes in longhorned beetles.</title>
        <authorList>
            <person name="Shin N.R."/>
            <person name="Okamura Y."/>
            <person name="Kirsch R."/>
            <person name="Pauchet Y."/>
        </authorList>
    </citation>
    <scope>NUCLEOTIDE SEQUENCE</scope>
    <source>
        <strain evidence="1">AMC_N1</strain>
    </source>
</reference>
<dbReference type="Proteomes" id="UP001162162">
    <property type="component" value="Unassembled WGS sequence"/>
</dbReference>